<dbReference type="InterPro" id="IPR036390">
    <property type="entry name" value="WH_DNA-bd_sf"/>
</dbReference>
<protein>
    <submittedName>
        <fullName evidence="5">L-lactate utilization operon repressor</fullName>
    </submittedName>
</protein>
<evidence type="ECO:0000313" key="5">
    <source>
        <dbReference type="EMBL" id="CUH82512.1"/>
    </source>
</evidence>
<evidence type="ECO:0000256" key="2">
    <source>
        <dbReference type="ARBA" id="ARBA00023125"/>
    </source>
</evidence>
<dbReference type="InterPro" id="IPR011711">
    <property type="entry name" value="GntR_C"/>
</dbReference>
<dbReference type="Pfam" id="PF07729">
    <property type="entry name" value="FCD"/>
    <property type="match status" value="1"/>
</dbReference>
<dbReference type="SUPFAM" id="SSF46785">
    <property type="entry name" value="Winged helix' DNA-binding domain"/>
    <property type="match status" value="1"/>
</dbReference>
<dbReference type="GO" id="GO:0003677">
    <property type="term" value="F:DNA binding"/>
    <property type="evidence" value="ECO:0007669"/>
    <property type="project" value="UniProtKB-KW"/>
</dbReference>
<dbReference type="SMART" id="SM00895">
    <property type="entry name" value="FCD"/>
    <property type="match status" value="1"/>
</dbReference>
<dbReference type="Pfam" id="PF00392">
    <property type="entry name" value="GntR"/>
    <property type="match status" value="1"/>
</dbReference>
<dbReference type="AlphaFoldDB" id="A0A0P1H0P8"/>
<dbReference type="PANTHER" id="PTHR43537:SF5">
    <property type="entry name" value="UXU OPERON TRANSCRIPTIONAL REGULATOR"/>
    <property type="match status" value="1"/>
</dbReference>
<dbReference type="InterPro" id="IPR000524">
    <property type="entry name" value="Tscrpt_reg_HTH_GntR"/>
</dbReference>
<dbReference type="Gene3D" id="1.10.10.10">
    <property type="entry name" value="Winged helix-like DNA-binding domain superfamily/Winged helix DNA-binding domain"/>
    <property type="match status" value="1"/>
</dbReference>
<evidence type="ECO:0000256" key="3">
    <source>
        <dbReference type="ARBA" id="ARBA00023163"/>
    </source>
</evidence>
<proteinExistence type="predicted"/>
<dbReference type="CDD" id="cd07377">
    <property type="entry name" value="WHTH_GntR"/>
    <property type="match status" value="1"/>
</dbReference>
<evidence type="ECO:0000256" key="1">
    <source>
        <dbReference type="ARBA" id="ARBA00023015"/>
    </source>
</evidence>
<dbReference type="PROSITE" id="PS50949">
    <property type="entry name" value="HTH_GNTR"/>
    <property type="match status" value="1"/>
</dbReference>
<dbReference type="InterPro" id="IPR008920">
    <property type="entry name" value="TF_FadR/GntR_C"/>
</dbReference>
<dbReference type="EMBL" id="CYSE01000014">
    <property type="protein sequence ID" value="CUH82512.1"/>
    <property type="molecule type" value="Genomic_DNA"/>
</dbReference>
<reference evidence="5 6" key="1">
    <citation type="submission" date="2015-09" db="EMBL/GenBank/DDBJ databases">
        <authorList>
            <consortium name="Swine Surveillance"/>
        </authorList>
    </citation>
    <scope>NUCLEOTIDE SEQUENCE [LARGE SCALE GENOMIC DNA]</scope>
    <source>
        <strain evidence="5 6">CECT 7648</strain>
    </source>
</reference>
<keyword evidence="1" id="KW-0805">Transcription regulation</keyword>
<accession>A0A0P1H0P8</accession>
<gene>
    <name evidence="5" type="primary">lutR_4</name>
    <name evidence="5" type="ORF">TRN7648_04054</name>
</gene>
<dbReference type="InterPro" id="IPR036388">
    <property type="entry name" value="WH-like_DNA-bd_sf"/>
</dbReference>
<dbReference type="OrthoDB" id="9028214at2"/>
<feature type="domain" description="HTH gntR-type" evidence="4">
    <location>
        <begin position="7"/>
        <end position="75"/>
    </location>
</feature>
<evidence type="ECO:0000259" key="4">
    <source>
        <dbReference type="PROSITE" id="PS50949"/>
    </source>
</evidence>
<keyword evidence="6" id="KW-1185">Reference proteome</keyword>
<dbReference type="STRING" id="441103.TRN7648_04054"/>
<keyword evidence="2" id="KW-0238">DNA-binding</keyword>
<organism evidence="5 6">
    <name type="scientific">Tropicibacter naphthalenivorans</name>
    <dbReference type="NCBI Taxonomy" id="441103"/>
    <lineage>
        <taxon>Bacteria</taxon>
        <taxon>Pseudomonadati</taxon>
        <taxon>Pseudomonadota</taxon>
        <taxon>Alphaproteobacteria</taxon>
        <taxon>Rhodobacterales</taxon>
        <taxon>Roseobacteraceae</taxon>
        <taxon>Tropicibacter</taxon>
    </lineage>
</organism>
<name>A0A0P1H0P8_9RHOB</name>
<sequence>MSETKPATRVATVESALRTRIEDGTYKPADRLPSESQLTAEFGVSRSVVREAIAHLRAEGLVEARQGAGVFVLMRAAPPPLPFHDVDPTRLSSVIELLELRTAVEVEAAGLAAQRRSPAQEERLLEALAALTQGPLAEADFALHLAIAEATNNTRFPEFLRMVGPSVIPRHALGSETPPEGYQHLIDAEHRQIVDAILGGDAPAARTAMRRHLEGSIARYRAVLRGAV</sequence>
<dbReference type="Proteomes" id="UP000054935">
    <property type="component" value="Unassembled WGS sequence"/>
</dbReference>
<dbReference type="PRINTS" id="PR00035">
    <property type="entry name" value="HTHGNTR"/>
</dbReference>
<dbReference type="RefSeq" id="WP_058249402.1">
    <property type="nucleotide sequence ID" value="NZ_CYSE01000014.1"/>
</dbReference>
<evidence type="ECO:0000313" key="6">
    <source>
        <dbReference type="Proteomes" id="UP000054935"/>
    </source>
</evidence>
<dbReference type="SMART" id="SM00345">
    <property type="entry name" value="HTH_GNTR"/>
    <property type="match status" value="1"/>
</dbReference>
<dbReference type="SUPFAM" id="SSF48008">
    <property type="entry name" value="GntR ligand-binding domain-like"/>
    <property type="match status" value="1"/>
</dbReference>
<dbReference type="Gene3D" id="1.20.120.530">
    <property type="entry name" value="GntR ligand-binding domain-like"/>
    <property type="match status" value="1"/>
</dbReference>
<dbReference type="PANTHER" id="PTHR43537">
    <property type="entry name" value="TRANSCRIPTIONAL REGULATOR, GNTR FAMILY"/>
    <property type="match status" value="1"/>
</dbReference>
<keyword evidence="3" id="KW-0804">Transcription</keyword>
<dbReference type="GO" id="GO:0003700">
    <property type="term" value="F:DNA-binding transcription factor activity"/>
    <property type="evidence" value="ECO:0007669"/>
    <property type="project" value="InterPro"/>
</dbReference>